<comment type="caution">
    <text evidence="1">The sequence shown here is derived from an EMBL/GenBank/DDBJ whole genome shotgun (WGS) entry which is preliminary data.</text>
</comment>
<dbReference type="EMBL" id="JANPWB010000009">
    <property type="protein sequence ID" value="KAJ1151928.1"/>
    <property type="molecule type" value="Genomic_DNA"/>
</dbReference>
<dbReference type="Proteomes" id="UP001066276">
    <property type="component" value="Chromosome 5"/>
</dbReference>
<name>A0AAV7RIV7_PLEWA</name>
<evidence type="ECO:0000313" key="1">
    <source>
        <dbReference type="EMBL" id="KAJ1151928.1"/>
    </source>
</evidence>
<sequence>MDWHSSAVGDRRKYILWPGVDGENKMSNPGTPVPMVPLQDRQMGSRADLEELGTALWPRGEEMEAAELPVGWCRGTYMMLLHEGPEGLSSGTNRMVHYDPQCAWPRSNAGSG</sequence>
<evidence type="ECO:0000313" key="2">
    <source>
        <dbReference type="Proteomes" id="UP001066276"/>
    </source>
</evidence>
<keyword evidence="2" id="KW-1185">Reference proteome</keyword>
<dbReference type="AlphaFoldDB" id="A0AAV7RIV7"/>
<protein>
    <submittedName>
        <fullName evidence="1">Uncharacterized protein</fullName>
    </submittedName>
</protein>
<proteinExistence type="predicted"/>
<accession>A0AAV7RIV7</accession>
<reference evidence="1" key="1">
    <citation type="journal article" date="2022" name="bioRxiv">
        <title>Sequencing and chromosome-scale assembly of the giantPleurodeles waltlgenome.</title>
        <authorList>
            <person name="Brown T."/>
            <person name="Elewa A."/>
            <person name="Iarovenko S."/>
            <person name="Subramanian E."/>
            <person name="Araus A.J."/>
            <person name="Petzold A."/>
            <person name="Susuki M."/>
            <person name="Suzuki K.-i.T."/>
            <person name="Hayashi T."/>
            <person name="Toyoda A."/>
            <person name="Oliveira C."/>
            <person name="Osipova E."/>
            <person name="Leigh N.D."/>
            <person name="Simon A."/>
            <person name="Yun M.H."/>
        </authorList>
    </citation>
    <scope>NUCLEOTIDE SEQUENCE</scope>
    <source>
        <strain evidence="1">20211129_DDA</strain>
        <tissue evidence="1">Liver</tissue>
    </source>
</reference>
<organism evidence="1 2">
    <name type="scientific">Pleurodeles waltl</name>
    <name type="common">Iberian ribbed newt</name>
    <dbReference type="NCBI Taxonomy" id="8319"/>
    <lineage>
        <taxon>Eukaryota</taxon>
        <taxon>Metazoa</taxon>
        <taxon>Chordata</taxon>
        <taxon>Craniata</taxon>
        <taxon>Vertebrata</taxon>
        <taxon>Euteleostomi</taxon>
        <taxon>Amphibia</taxon>
        <taxon>Batrachia</taxon>
        <taxon>Caudata</taxon>
        <taxon>Salamandroidea</taxon>
        <taxon>Salamandridae</taxon>
        <taxon>Pleurodelinae</taxon>
        <taxon>Pleurodeles</taxon>
    </lineage>
</organism>
<gene>
    <name evidence="1" type="ORF">NDU88_004707</name>
</gene>